<dbReference type="EMBL" id="CAJJDP010000115">
    <property type="protein sequence ID" value="CAD8197723.1"/>
    <property type="molecule type" value="Genomic_DNA"/>
</dbReference>
<accession>A0A8S1XA55</accession>
<organism evidence="1 2">
    <name type="scientific">Paramecium octaurelia</name>
    <dbReference type="NCBI Taxonomy" id="43137"/>
    <lineage>
        <taxon>Eukaryota</taxon>
        <taxon>Sar</taxon>
        <taxon>Alveolata</taxon>
        <taxon>Ciliophora</taxon>
        <taxon>Intramacronucleata</taxon>
        <taxon>Oligohymenophorea</taxon>
        <taxon>Peniculida</taxon>
        <taxon>Parameciidae</taxon>
        <taxon>Paramecium</taxon>
    </lineage>
</organism>
<name>A0A8S1XA55_PAROT</name>
<sequence>MDGHSSSVQELCISSDGLQLVTGSKEEIIRWDLIYQQRVKDIHPRLLLPQQPQFYCSNQIINSYLEIQYKIYYRISQNILV</sequence>
<keyword evidence="2" id="KW-1185">Reference proteome</keyword>
<dbReference type="AlphaFoldDB" id="A0A8S1XA55"/>
<evidence type="ECO:0000313" key="2">
    <source>
        <dbReference type="Proteomes" id="UP000683925"/>
    </source>
</evidence>
<comment type="caution">
    <text evidence="1">The sequence shown here is derived from an EMBL/GenBank/DDBJ whole genome shotgun (WGS) entry which is preliminary data.</text>
</comment>
<protein>
    <submittedName>
        <fullName evidence="1">Uncharacterized protein</fullName>
    </submittedName>
</protein>
<gene>
    <name evidence="1" type="ORF">POCTA_138.1.T1150036</name>
</gene>
<evidence type="ECO:0000313" key="1">
    <source>
        <dbReference type="EMBL" id="CAD8197723.1"/>
    </source>
</evidence>
<reference evidence="1" key="1">
    <citation type="submission" date="2021-01" db="EMBL/GenBank/DDBJ databases">
        <authorList>
            <consortium name="Genoscope - CEA"/>
            <person name="William W."/>
        </authorList>
    </citation>
    <scope>NUCLEOTIDE SEQUENCE</scope>
</reference>
<dbReference type="Proteomes" id="UP000683925">
    <property type="component" value="Unassembled WGS sequence"/>
</dbReference>
<proteinExistence type="predicted"/>
<dbReference type="OrthoDB" id="10669447at2759"/>